<protein>
    <submittedName>
        <fullName evidence="3">Uncharacterized protein</fullName>
    </submittedName>
</protein>
<feature type="region of interest" description="Disordered" evidence="2">
    <location>
        <begin position="1"/>
        <end position="97"/>
    </location>
</feature>
<feature type="compositionally biased region" description="Low complexity" evidence="2">
    <location>
        <begin position="69"/>
        <end position="81"/>
    </location>
</feature>
<gene>
    <name evidence="3" type="ORF">ZT3D7_G2707</name>
</gene>
<feature type="compositionally biased region" description="Basic and acidic residues" evidence="2">
    <location>
        <begin position="84"/>
        <end position="96"/>
    </location>
</feature>
<evidence type="ECO:0000256" key="1">
    <source>
        <dbReference type="SAM" id="Coils"/>
    </source>
</evidence>
<evidence type="ECO:0000313" key="4">
    <source>
        <dbReference type="Proteomes" id="UP000215127"/>
    </source>
</evidence>
<keyword evidence="1" id="KW-0175">Coiled coil</keyword>
<dbReference type="Proteomes" id="UP000215127">
    <property type="component" value="Chromosome 2"/>
</dbReference>
<organism evidence="3 4">
    <name type="scientific">Zymoseptoria tritici (strain ST99CH_3D7)</name>
    <dbReference type="NCBI Taxonomy" id="1276538"/>
    <lineage>
        <taxon>Eukaryota</taxon>
        <taxon>Fungi</taxon>
        <taxon>Dikarya</taxon>
        <taxon>Ascomycota</taxon>
        <taxon>Pezizomycotina</taxon>
        <taxon>Dothideomycetes</taxon>
        <taxon>Dothideomycetidae</taxon>
        <taxon>Mycosphaerellales</taxon>
        <taxon>Mycosphaerellaceae</taxon>
        <taxon>Zymoseptoria</taxon>
    </lineage>
</organism>
<keyword evidence="4" id="KW-1185">Reference proteome</keyword>
<dbReference type="EMBL" id="LT853693">
    <property type="protein sequence ID" value="SMQ47559.1"/>
    <property type="molecule type" value="Genomic_DNA"/>
</dbReference>
<dbReference type="AlphaFoldDB" id="A0A1X7RJF6"/>
<accession>A0A1X7RJF6</accession>
<evidence type="ECO:0000313" key="3">
    <source>
        <dbReference type="EMBL" id="SMQ47559.1"/>
    </source>
</evidence>
<name>A0A1X7RJF6_ZYMT9</name>
<proteinExistence type="predicted"/>
<evidence type="ECO:0000256" key="2">
    <source>
        <dbReference type="SAM" id="MobiDB-lite"/>
    </source>
</evidence>
<sequence length="243" mass="26956">MVDSSLPYGQEKLAAEKKKGAAKRASSIAFNNEQHQPGAAQREQDDQTSSPIKKRKRTPSRKVAESMNAPPTTAPVAPMTASSHDSEDQDIPREGRLGGLMAQLNAAYQTVQTEQQEAIILVRNLKRENKELEDKVEALERGAKDTEKTMINIADLQQAVNERDEALAKLESDNEEIHKAKAKMKDDHDEAMGKMKSDYEDTMEEMKKAQSDLAAIRVTLKSFVGWFAGSTAEAIERITKMLA</sequence>
<reference evidence="3 4" key="1">
    <citation type="submission" date="2016-06" db="EMBL/GenBank/DDBJ databases">
        <authorList>
            <person name="Kjaerup R.B."/>
            <person name="Dalgaard T.S."/>
            <person name="Juul-Madsen H.R."/>
        </authorList>
    </citation>
    <scope>NUCLEOTIDE SEQUENCE [LARGE SCALE GENOMIC DNA]</scope>
</reference>
<feature type="coiled-coil region" evidence="1">
    <location>
        <begin position="115"/>
        <end position="219"/>
    </location>
</feature>